<organism evidence="8 9">
    <name type="scientific">Brassica napus</name>
    <name type="common">Rape</name>
    <dbReference type="NCBI Taxonomy" id="3708"/>
    <lineage>
        <taxon>Eukaryota</taxon>
        <taxon>Viridiplantae</taxon>
        <taxon>Streptophyta</taxon>
        <taxon>Embryophyta</taxon>
        <taxon>Tracheophyta</taxon>
        <taxon>Spermatophyta</taxon>
        <taxon>Magnoliopsida</taxon>
        <taxon>eudicotyledons</taxon>
        <taxon>Gunneridae</taxon>
        <taxon>Pentapetalae</taxon>
        <taxon>rosids</taxon>
        <taxon>malvids</taxon>
        <taxon>Brassicales</taxon>
        <taxon>Brassicaceae</taxon>
        <taxon>Brassiceae</taxon>
        <taxon>Brassica</taxon>
    </lineage>
</organism>
<feature type="domain" description="SET" evidence="7">
    <location>
        <begin position="196"/>
        <end position="319"/>
    </location>
</feature>
<feature type="domain" description="PHD-type" evidence="6">
    <location>
        <begin position="26"/>
        <end position="76"/>
    </location>
</feature>
<reference evidence="8 9" key="1">
    <citation type="submission" date="2021-05" db="EMBL/GenBank/DDBJ databases">
        <title>Genome Assembly of Synthetic Allotetraploid Brassica napus Reveals Homoeologous Exchanges between Subgenomes.</title>
        <authorList>
            <person name="Davis J.T."/>
        </authorList>
    </citation>
    <scope>NUCLEOTIDE SEQUENCE [LARGE SCALE GENOMIC DNA]</scope>
    <source>
        <strain evidence="9">cv. Da-Ae</strain>
        <tissue evidence="8">Seedling</tissue>
    </source>
</reference>
<dbReference type="PANTHER" id="PTHR48442">
    <property type="entry name" value="SET DOMAIN-CONTAINING PROTEIN"/>
    <property type="match status" value="1"/>
</dbReference>
<evidence type="ECO:0000256" key="5">
    <source>
        <dbReference type="PROSITE-ProRule" id="PRU00146"/>
    </source>
</evidence>
<dbReference type="Pfam" id="PF00628">
    <property type="entry name" value="PHD"/>
    <property type="match status" value="1"/>
</dbReference>
<name>A0ABQ8B5X7_BRANA</name>
<evidence type="ECO:0000313" key="9">
    <source>
        <dbReference type="Proteomes" id="UP000824890"/>
    </source>
</evidence>
<dbReference type="EMBL" id="JAGKQM010000012">
    <property type="protein sequence ID" value="KAH0900123.1"/>
    <property type="molecule type" value="Genomic_DNA"/>
</dbReference>
<dbReference type="InterPro" id="IPR019786">
    <property type="entry name" value="Zinc_finger_PHD-type_CS"/>
</dbReference>
<evidence type="ECO:0000259" key="7">
    <source>
        <dbReference type="PROSITE" id="PS50280"/>
    </source>
</evidence>
<evidence type="ECO:0000313" key="8">
    <source>
        <dbReference type="EMBL" id="KAH0900123.1"/>
    </source>
</evidence>
<dbReference type="CDD" id="cd15543">
    <property type="entry name" value="PHD_RSF1"/>
    <property type="match status" value="1"/>
</dbReference>
<sequence length="501" mass="57067">MVVSRRRRTQVTNLRSMADDSDSELDTVCEECSSGKQPAKLLLCDKCDKGFHLFCLRPILVSVPKGSWFCPSCSKHQNLKAFPLVQTKLLDFFRIKRSSSDASYISCSPPDNIGKKRKRTSLVMSKKKRKLLPYNPTVDPQRRLEQMASLATALRASNTEFSNKLTYVHSKALRSANKAVLEKGGMQNMMVRGECPPLMVVFDPYEGFTVEADRCIKDLTIITEYVGDVDYLSNRENNYDGDSMMTLLHASDPSQCLVICPDKRSNIARFISGINNHTPEGRKKQNLKCVRFNINGEARVLLVANRDISKGERLYYDYNGYEHEYPTENFQTLRPKFRSPLVILCPKEGGCRLYNPEKDMVYVAKSDLSGYQFLGNSREVLFLYTRAYEPASGKPRIFRLYKRDAKDLDPGTLDTWLVKVDSIGDEALFFDLGITVPADHTLGIEPSSIYFTRNDRRFSHTKRLTTCIDVCVYKLATKTIKRVPGLSSNFRLKVAMWFLPS</sequence>
<keyword evidence="1" id="KW-0479">Metal-binding</keyword>
<keyword evidence="4" id="KW-0156">Chromatin regulator</keyword>
<dbReference type="InterPro" id="IPR005174">
    <property type="entry name" value="KIB1-4_b-propeller"/>
</dbReference>
<accession>A0ABQ8B5X7</accession>
<dbReference type="Pfam" id="PF03478">
    <property type="entry name" value="Beta-prop_KIB1-4"/>
    <property type="match status" value="1"/>
</dbReference>
<keyword evidence="2 5" id="KW-0863">Zinc-finger</keyword>
<dbReference type="Proteomes" id="UP000824890">
    <property type="component" value="Unassembled WGS sequence"/>
</dbReference>
<dbReference type="InterPro" id="IPR011011">
    <property type="entry name" value="Znf_FYVE_PHD"/>
</dbReference>
<dbReference type="SUPFAM" id="SSF82199">
    <property type="entry name" value="SET domain"/>
    <property type="match status" value="1"/>
</dbReference>
<dbReference type="InterPro" id="IPR046341">
    <property type="entry name" value="SET_dom_sf"/>
</dbReference>
<dbReference type="InterPro" id="IPR019787">
    <property type="entry name" value="Znf_PHD-finger"/>
</dbReference>
<keyword evidence="3" id="KW-0862">Zinc</keyword>
<protein>
    <recommendedName>
        <fullName evidence="10">Histone-lysine N-methyltransferase</fullName>
    </recommendedName>
</protein>
<keyword evidence="9" id="KW-1185">Reference proteome</keyword>
<evidence type="ECO:0000256" key="1">
    <source>
        <dbReference type="ARBA" id="ARBA00022723"/>
    </source>
</evidence>
<dbReference type="PANTHER" id="PTHR48442:SF1">
    <property type="entry name" value="SET DOMAIN-CONTAINING PROTEIN"/>
    <property type="match status" value="1"/>
</dbReference>
<evidence type="ECO:0008006" key="10">
    <source>
        <dbReference type="Google" id="ProtNLM"/>
    </source>
</evidence>
<dbReference type="PROSITE" id="PS50016">
    <property type="entry name" value="ZF_PHD_2"/>
    <property type="match status" value="1"/>
</dbReference>
<dbReference type="InterPro" id="IPR001214">
    <property type="entry name" value="SET_dom"/>
</dbReference>
<dbReference type="CDD" id="cd10539">
    <property type="entry name" value="SET_ATXR5_6-like"/>
    <property type="match status" value="1"/>
</dbReference>
<dbReference type="Pfam" id="PF00856">
    <property type="entry name" value="SET"/>
    <property type="match status" value="1"/>
</dbReference>
<proteinExistence type="predicted"/>
<dbReference type="SMART" id="SM00249">
    <property type="entry name" value="PHD"/>
    <property type="match status" value="1"/>
</dbReference>
<evidence type="ECO:0000259" key="6">
    <source>
        <dbReference type="PROSITE" id="PS50016"/>
    </source>
</evidence>
<comment type="caution">
    <text evidence="8">The sequence shown here is derived from an EMBL/GenBank/DDBJ whole genome shotgun (WGS) entry which is preliminary data.</text>
</comment>
<evidence type="ECO:0000256" key="3">
    <source>
        <dbReference type="ARBA" id="ARBA00022833"/>
    </source>
</evidence>
<evidence type="ECO:0000256" key="2">
    <source>
        <dbReference type="ARBA" id="ARBA00022771"/>
    </source>
</evidence>
<gene>
    <name evidence="8" type="ORF">HID58_049691</name>
</gene>
<dbReference type="Gene3D" id="2.170.270.10">
    <property type="entry name" value="SET domain"/>
    <property type="match status" value="1"/>
</dbReference>
<dbReference type="PROSITE" id="PS01359">
    <property type="entry name" value="ZF_PHD_1"/>
    <property type="match status" value="1"/>
</dbReference>
<dbReference type="Gene3D" id="2.30.30.1150">
    <property type="match status" value="1"/>
</dbReference>
<dbReference type="SUPFAM" id="SSF57903">
    <property type="entry name" value="FYVE/PHD zinc finger"/>
    <property type="match status" value="1"/>
</dbReference>
<dbReference type="InterPro" id="IPR053114">
    <property type="entry name" value="ATXR5/ATXR6"/>
</dbReference>
<dbReference type="InterPro" id="IPR001965">
    <property type="entry name" value="Znf_PHD"/>
</dbReference>
<dbReference type="PROSITE" id="PS50280">
    <property type="entry name" value="SET"/>
    <property type="match status" value="1"/>
</dbReference>
<evidence type="ECO:0000256" key="4">
    <source>
        <dbReference type="ARBA" id="ARBA00022853"/>
    </source>
</evidence>